<keyword evidence="5" id="KW-1185">Reference proteome</keyword>
<organism evidence="4 5">
    <name type="scientific">Arthrobacter psychrolactophilus</name>
    <dbReference type="NCBI Taxonomy" id="92442"/>
    <lineage>
        <taxon>Bacteria</taxon>
        <taxon>Bacillati</taxon>
        <taxon>Actinomycetota</taxon>
        <taxon>Actinomycetes</taxon>
        <taxon>Micrococcales</taxon>
        <taxon>Micrococcaceae</taxon>
        <taxon>Arthrobacter</taxon>
    </lineage>
</organism>
<keyword evidence="2" id="KW-0012">Acyltransferase</keyword>
<comment type="caution">
    <text evidence="4">The sequence shown here is derived from an EMBL/GenBank/DDBJ whole genome shotgun (WGS) entry which is preliminary data.</text>
</comment>
<dbReference type="OrthoDB" id="9799092at2"/>
<proteinExistence type="predicted"/>
<evidence type="ECO:0000256" key="2">
    <source>
        <dbReference type="ARBA" id="ARBA00023315"/>
    </source>
</evidence>
<dbReference type="Gene3D" id="3.40.630.30">
    <property type="match status" value="1"/>
</dbReference>
<dbReference type="InterPro" id="IPR050832">
    <property type="entry name" value="Bact_Acetyltransf"/>
</dbReference>
<dbReference type="PANTHER" id="PTHR43877">
    <property type="entry name" value="AMINOALKYLPHOSPHONATE N-ACETYLTRANSFERASE-RELATED-RELATED"/>
    <property type="match status" value="1"/>
</dbReference>
<dbReference type="InterPro" id="IPR016181">
    <property type="entry name" value="Acyl_CoA_acyltransferase"/>
</dbReference>
<evidence type="ECO:0000256" key="1">
    <source>
        <dbReference type="ARBA" id="ARBA00022679"/>
    </source>
</evidence>
<evidence type="ECO:0000259" key="3">
    <source>
        <dbReference type="PROSITE" id="PS51186"/>
    </source>
</evidence>
<name>A0A2V5IQ95_9MICC</name>
<reference evidence="4 5" key="1">
    <citation type="submission" date="2018-05" db="EMBL/GenBank/DDBJ databases">
        <title>Genetic diversity of glacier-inhabiting Cryobacterium bacteria in China and description of Cryobacterium mengkeensis sp. nov. and Arthrobacter glacialis sp. nov.</title>
        <authorList>
            <person name="Liu Q."/>
            <person name="Xin Y.-H."/>
        </authorList>
    </citation>
    <scope>NUCLEOTIDE SEQUENCE [LARGE SCALE GENOMIC DNA]</scope>
    <source>
        <strain evidence="4 5">B7</strain>
    </source>
</reference>
<evidence type="ECO:0000313" key="4">
    <source>
        <dbReference type="EMBL" id="PYI38739.1"/>
    </source>
</evidence>
<dbReference type="CDD" id="cd04301">
    <property type="entry name" value="NAT_SF"/>
    <property type="match status" value="1"/>
</dbReference>
<evidence type="ECO:0000313" key="5">
    <source>
        <dbReference type="Proteomes" id="UP000247980"/>
    </source>
</evidence>
<dbReference type="AlphaFoldDB" id="A0A2V5IQ95"/>
<dbReference type="SUPFAM" id="SSF55729">
    <property type="entry name" value="Acyl-CoA N-acyltransferases (Nat)"/>
    <property type="match status" value="1"/>
</dbReference>
<dbReference type="Proteomes" id="UP000247980">
    <property type="component" value="Unassembled WGS sequence"/>
</dbReference>
<gene>
    <name evidence="4" type="ORF">CVS30_09305</name>
</gene>
<dbReference type="Pfam" id="PF00583">
    <property type="entry name" value="Acetyltransf_1"/>
    <property type="match status" value="1"/>
</dbReference>
<dbReference type="InterPro" id="IPR000182">
    <property type="entry name" value="GNAT_dom"/>
</dbReference>
<protein>
    <submittedName>
        <fullName evidence="4">GNAT family N-acetyltransferase</fullName>
    </submittedName>
</protein>
<accession>A0A2V5IQ95</accession>
<dbReference type="PANTHER" id="PTHR43877:SF2">
    <property type="entry name" value="AMINOALKYLPHOSPHONATE N-ACETYLTRANSFERASE-RELATED"/>
    <property type="match status" value="1"/>
</dbReference>
<dbReference type="RefSeq" id="WP_110485054.1">
    <property type="nucleotide sequence ID" value="NZ_QJVC01000006.1"/>
</dbReference>
<keyword evidence="1 4" id="KW-0808">Transferase</keyword>
<dbReference type="GO" id="GO:0016747">
    <property type="term" value="F:acyltransferase activity, transferring groups other than amino-acyl groups"/>
    <property type="evidence" value="ECO:0007669"/>
    <property type="project" value="InterPro"/>
</dbReference>
<dbReference type="PROSITE" id="PS51186">
    <property type="entry name" value="GNAT"/>
    <property type="match status" value="1"/>
</dbReference>
<feature type="domain" description="N-acetyltransferase" evidence="3">
    <location>
        <begin position="6"/>
        <end position="170"/>
    </location>
</feature>
<sequence length="171" mass="19139">MTSPTFTIRQTTSSDWRELRTIRLEMIQDTPTAYAETLDDALLVDEAGWRLRGERGTAAHGTQITAISTSGHWVGSMGGYVPDPETGALLVGVYVAPQWRGRQVGLTDALLTHIEDWARTEGSTLTLHVHEDNLRARRYYERQGFVATGHSVPYNLDPTKNELEMLKRLGD</sequence>
<dbReference type="EMBL" id="QJVC01000006">
    <property type="protein sequence ID" value="PYI38739.1"/>
    <property type="molecule type" value="Genomic_DNA"/>
</dbReference>